<dbReference type="Gene3D" id="3.40.50.11860">
    <property type="entry name" value="Diphthamide synthesis DPH1/DPH2 domain 3"/>
    <property type="match status" value="1"/>
</dbReference>
<dbReference type="PANTHER" id="PTHR10762:SF2">
    <property type="entry name" value="2-(3-AMINO-3-CARBOXYPROPYL)HISTIDINE SYNTHASE SUBUNIT 2"/>
    <property type="match status" value="1"/>
</dbReference>
<dbReference type="NCBIfam" id="TIGR00322">
    <property type="entry name" value="diphth2_R"/>
    <property type="match status" value="2"/>
</dbReference>
<evidence type="ECO:0000256" key="3">
    <source>
        <dbReference type="ARBA" id="ARBA00006179"/>
    </source>
</evidence>
<comment type="caution">
    <text evidence="8">The sequence shown here is derived from an EMBL/GenBank/DDBJ whole genome shotgun (WGS) entry which is preliminary data.</text>
</comment>
<dbReference type="Proteomes" id="UP000193411">
    <property type="component" value="Unassembled WGS sequence"/>
</dbReference>
<comment type="pathway">
    <text evidence="2 7">Protein modification; peptidyl-diphthamide biosynthesis.</text>
</comment>
<reference evidence="8 9" key="1">
    <citation type="submission" date="2016-07" db="EMBL/GenBank/DDBJ databases">
        <title>Pervasive Adenine N6-methylation of Active Genes in Fungi.</title>
        <authorList>
            <consortium name="DOE Joint Genome Institute"/>
            <person name="Mondo S.J."/>
            <person name="Dannebaum R.O."/>
            <person name="Kuo R.C."/>
            <person name="Labutti K."/>
            <person name="Haridas S."/>
            <person name="Kuo A."/>
            <person name="Salamov A."/>
            <person name="Ahrendt S.R."/>
            <person name="Lipzen A."/>
            <person name="Sullivan W."/>
            <person name="Andreopoulos W.B."/>
            <person name="Clum A."/>
            <person name="Lindquist E."/>
            <person name="Daum C."/>
            <person name="Ramamoorthy G.K."/>
            <person name="Gryganskyi A."/>
            <person name="Culley D."/>
            <person name="Magnuson J.K."/>
            <person name="James T.Y."/>
            <person name="O'Malley M.A."/>
            <person name="Stajich J.E."/>
            <person name="Spatafora J.W."/>
            <person name="Visel A."/>
            <person name="Grigoriev I.V."/>
        </authorList>
    </citation>
    <scope>NUCLEOTIDE SEQUENCE [LARGE SCALE GENOMIC DNA]</scope>
    <source>
        <strain evidence="8 9">PL171</strain>
    </source>
</reference>
<name>A0A1Y2I2Y1_9FUNG</name>
<dbReference type="EMBL" id="MCFL01000003">
    <property type="protein sequence ID" value="ORZ40574.1"/>
    <property type="molecule type" value="Genomic_DNA"/>
</dbReference>
<dbReference type="GO" id="GO:0090560">
    <property type="term" value="F:2-(3-amino-3-carboxypropyl)histidine synthase activity"/>
    <property type="evidence" value="ECO:0007669"/>
    <property type="project" value="InterPro"/>
</dbReference>
<sequence>MHFSANCVVHFGRSCLSGVSHMPVLYAFGKLPVDVDHAIASLEACLKAAVKCDRYVFADVVVDKVDVGVGFASFKRQMPTKDQIPQSWPLVVIAPPGPLVAHYSLVLNQHPLYHYNPLDSTLTSPRSTLMKRYALMQKARDASVIGIVVGTLGVANYLSTIASIKRLIRAHHKKYYTFVLGKLNVPKLANFMDIDVFVLVACPESSLIDSREFYKPVVTPFELGMALDLASEWTGEYRLAFGEVGGWMDKQADELLAEDGDKVSTQEQEDKDSPYFSLVTGTYVQRAKLTNNAEIHEQIRDLTLRDEASMQLALQSPAAQRLAQREWKGLDTSVPREEKSMAVVEGRFGNAAGYSDEPGKE</sequence>
<dbReference type="OrthoDB" id="449241at2759"/>
<dbReference type="GO" id="GO:0017183">
    <property type="term" value="P:protein histidyl modification to diphthamide"/>
    <property type="evidence" value="ECO:0007669"/>
    <property type="project" value="UniProtKB-UniPathway"/>
</dbReference>
<evidence type="ECO:0000256" key="2">
    <source>
        <dbReference type="ARBA" id="ARBA00005156"/>
    </source>
</evidence>
<accession>A0A1Y2I2Y1</accession>
<evidence type="ECO:0000313" key="9">
    <source>
        <dbReference type="Proteomes" id="UP000193411"/>
    </source>
</evidence>
<dbReference type="GO" id="GO:0046872">
    <property type="term" value="F:metal ion binding"/>
    <property type="evidence" value="ECO:0007669"/>
    <property type="project" value="UniProtKB-KW"/>
</dbReference>
<comment type="similarity">
    <text evidence="3 7">Belongs to the DPH1/DPH2 family. DPH2 subfamily.</text>
</comment>
<proteinExistence type="inferred from homology"/>
<dbReference type="SFLD" id="SFLDS00032">
    <property type="entry name" value="Radical_SAM_3-amino-3-carboxyp"/>
    <property type="match status" value="1"/>
</dbReference>
<comment type="cofactor">
    <cofactor evidence="1">
        <name>[4Fe-4S] cluster</name>
        <dbReference type="ChEBI" id="CHEBI:49883"/>
    </cofactor>
</comment>
<keyword evidence="4 7" id="KW-0479">Metal-binding</keyword>
<evidence type="ECO:0000256" key="5">
    <source>
        <dbReference type="ARBA" id="ARBA00023004"/>
    </source>
</evidence>
<dbReference type="GO" id="GO:0005737">
    <property type="term" value="C:cytoplasm"/>
    <property type="evidence" value="ECO:0007669"/>
    <property type="project" value="UniProtKB-SubCell"/>
</dbReference>
<dbReference type="AlphaFoldDB" id="A0A1Y2I2Y1"/>
<organism evidence="8 9">
    <name type="scientific">Catenaria anguillulae PL171</name>
    <dbReference type="NCBI Taxonomy" id="765915"/>
    <lineage>
        <taxon>Eukaryota</taxon>
        <taxon>Fungi</taxon>
        <taxon>Fungi incertae sedis</taxon>
        <taxon>Blastocladiomycota</taxon>
        <taxon>Blastocladiomycetes</taxon>
        <taxon>Blastocladiales</taxon>
        <taxon>Catenariaceae</taxon>
        <taxon>Catenaria</taxon>
    </lineage>
</organism>
<dbReference type="Pfam" id="PF01866">
    <property type="entry name" value="Diphthamide_syn"/>
    <property type="match status" value="2"/>
</dbReference>
<dbReference type="InterPro" id="IPR042265">
    <property type="entry name" value="DPH1/DPH2_3"/>
</dbReference>
<evidence type="ECO:0000256" key="6">
    <source>
        <dbReference type="ARBA" id="ARBA00023014"/>
    </source>
</evidence>
<dbReference type="PANTHER" id="PTHR10762">
    <property type="entry name" value="DIPHTHAMIDE BIOSYNTHESIS PROTEIN"/>
    <property type="match status" value="1"/>
</dbReference>
<dbReference type="GO" id="GO:0051536">
    <property type="term" value="F:iron-sulfur cluster binding"/>
    <property type="evidence" value="ECO:0007669"/>
    <property type="project" value="UniProtKB-KW"/>
</dbReference>
<keyword evidence="7" id="KW-0963">Cytoplasm</keyword>
<keyword evidence="5 7" id="KW-0408">Iron</keyword>
<evidence type="ECO:0000313" key="8">
    <source>
        <dbReference type="EMBL" id="ORZ40574.1"/>
    </source>
</evidence>
<comment type="subcellular location">
    <subcellularLocation>
        <location evidence="7">Cytoplasm</location>
    </subcellularLocation>
</comment>
<gene>
    <name evidence="8" type="ORF">BCR44DRAFT_1425314</name>
</gene>
<evidence type="ECO:0000256" key="7">
    <source>
        <dbReference type="RuleBase" id="RU364133"/>
    </source>
</evidence>
<dbReference type="FunFam" id="3.40.50.11860:FF:000001">
    <property type="entry name" value="2-(3-amino-3-carboxypropyl)histidine synthase subunit 2"/>
    <property type="match status" value="1"/>
</dbReference>
<keyword evidence="6 7" id="KW-0411">Iron-sulfur</keyword>
<dbReference type="InterPro" id="IPR016435">
    <property type="entry name" value="DPH1/DPH2"/>
</dbReference>
<dbReference type="UniPathway" id="UPA00559"/>
<evidence type="ECO:0000256" key="4">
    <source>
        <dbReference type="ARBA" id="ARBA00022723"/>
    </source>
</evidence>
<dbReference type="NCBIfam" id="TIGR00272">
    <property type="entry name" value="DPH2"/>
    <property type="match status" value="1"/>
</dbReference>
<protein>
    <recommendedName>
        <fullName evidence="7">2-(3-amino-3-carboxypropyl)histidine synthase subunit 2</fullName>
    </recommendedName>
</protein>
<dbReference type="InterPro" id="IPR010014">
    <property type="entry name" value="DHP2"/>
</dbReference>
<evidence type="ECO:0000256" key="1">
    <source>
        <dbReference type="ARBA" id="ARBA00001966"/>
    </source>
</evidence>
<keyword evidence="9" id="KW-1185">Reference proteome</keyword>
<dbReference type="STRING" id="765915.A0A1Y2I2Y1"/>
<comment type="function">
    <text evidence="7">Required for the first step of diphthamide biosynthesis, a post-translational modification of histidine which occurs in elongation factor 2. DPH1 and DPH2 transfer a 3-amino-3-carboxypropyl (ACP) group from S-adenosyl-L-methionine (SAM) to a histidine residue, the reaction is assisted by a reduction system comprising DPH3 and a NADH-dependent reductase. Facilitates the reduction of the catalytic iron-sulfur cluster found in the DPH1 subunit.</text>
</comment>